<feature type="compositionally biased region" description="Polar residues" evidence="1">
    <location>
        <begin position="51"/>
        <end position="62"/>
    </location>
</feature>
<organism evidence="2">
    <name type="scientific">Graphocephala atropunctata</name>
    <dbReference type="NCBI Taxonomy" id="36148"/>
    <lineage>
        <taxon>Eukaryota</taxon>
        <taxon>Metazoa</taxon>
        <taxon>Ecdysozoa</taxon>
        <taxon>Arthropoda</taxon>
        <taxon>Hexapoda</taxon>
        <taxon>Insecta</taxon>
        <taxon>Pterygota</taxon>
        <taxon>Neoptera</taxon>
        <taxon>Paraneoptera</taxon>
        <taxon>Hemiptera</taxon>
        <taxon>Auchenorrhyncha</taxon>
        <taxon>Membracoidea</taxon>
        <taxon>Cicadellidae</taxon>
        <taxon>Cicadellinae</taxon>
        <taxon>Cicadellini</taxon>
        <taxon>Graphocephala</taxon>
    </lineage>
</organism>
<name>A0A1B6LUE8_9HEMI</name>
<feature type="non-terminal residue" evidence="2">
    <location>
        <position position="248"/>
    </location>
</feature>
<dbReference type="PANTHER" id="PTHR44927:SF1">
    <property type="entry name" value="FK506-BINDING PROTEIN 15"/>
    <property type="match status" value="1"/>
</dbReference>
<gene>
    <name evidence="2" type="ORF">g.42630</name>
</gene>
<evidence type="ECO:0000313" key="2">
    <source>
        <dbReference type="EMBL" id="JAT27298.1"/>
    </source>
</evidence>
<accession>A0A1B6LUE8</accession>
<dbReference type="PANTHER" id="PTHR44927">
    <property type="entry name" value="FK506-BINDING PROTEIN 15"/>
    <property type="match status" value="1"/>
</dbReference>
<proteinExistence type="predicted"/>
<feature type="region of interest" description="Disordered" evidence="1">
    <location>
        <begin position="1"/>
        <end position="64"/>
    </location>
</feature>
<feature type="compositionally biased region" description="Polar residues" evidence="1">
    <location>
        <begin position="15"/>
        <end position="42"/>
    </location>
</feature>
<dbReference type="EMBL" id="GEBQ01012679">
    <property type="protein sequence ID" value="JAT27298.1"/>
    <property type="molecule type" value="Transcribed_RNA"/>
</dbReference>
<dbReference type="AlphaFoldDB" id="A0A1B6LUE8"/>
<evidence type="ECO:0000256" key="1">
    <source>
        <dbReference type="SAM" id="MobiDB-lite"/>
    </source>
</evidence>
<protein>
    <submittedName>
        <fullName evidence="2">Uncharacterized protein</fullName>
    </submittedName>
</protein>
<reference evidence="2" key="1">
    <citation type="submission" date="2015-11" db="EMBL/GenBank/DDBJ databases">
        <title>De novo transcriptome assembly of four potential Pierce s Disease insect vectors from Arizona vineyards.</title>
        <authorList>
            <person name="Tassone E.E."/>
        </authorList>
    </citation>
    <scope>NUCLEOTIDE SEQUENCE</scope>
</reference>
<sequence length="248" mass="27205">MLFSREKDDDDDFNPNPNYHSNLASIFGSSGSDGNPSLTYTAPKQPKRQSKGNANTASQPATSSSSSSSVIIAKTVQTFKMVDGSYQNEGRVGAAIISLGPEETCTYQLLLYRDKRHHLSSAIITKDFNFHIQPKNYCTFYDKNTVVWSILFESPTDMIEFNMQMAIAKWKAKDKAVPLLSQDLWSPLVEEPKASAAALGDTMELSCSLHNILNISQAVEDELTVSASVEPGGWKAALVGMVPNCKRV</sequence>